<dbReference type="AlphaFoldDB" id="A0A5E4R0J6"/>
<dbReference type="GO" id="GO:0016705">
    <property type="term" value="F:oxidoreductase activity, acting on paired donors, with incorporation or reduction of molecular oxygen"/>
    <property type="evidence" value="ECO:0007669"/>
    <property type="project" value="InterPro"/>
</dbReference>
<dbReference type="PROSITE" id="PS00086">
    <property type="entry name" value="CYTOCHROME_P450"/>
    <property type="match status" value="1"/>
</dbReference>
<evidence type="ECO:0000256" key="8">
    <source>
        <dbReference type="PIRSR" id="PIRSR602401-1"/>
    </source>
</evidence>
<dbReference type="Pfam" id="PF00067">
    <property type="entry name" value="p450"/>
    <property type="match status" value="1"/>
</dbReference>
<evidence type="ECO:0008006" key="12">
    <source>
        <dbReference type="Google" id="ProtNLM"/>
    </source>
</evidence>
<evidence type="ECO:0000256" key="9">
    <source>
        <dbReference type="RuleBase" id="RU000461"/>
    </source>
</evidence>
<proteinExistence type="inferred from homology"/>
<accession>A0A5E4R0J6</accession>
<dbReference type="PANTHER" id="PTHR24279">
    <property type="entry name" value="CYTOCHROME P450"/>
    <property type="match status" value="1"/>
</dbReference>
<dbReference type="InterPro" id="IPR017972">
    <property type="entry name" value="Cyt_P450_CS"/>
</dbReference>
<dbReference type="PANTHER" id="PTHR24279:SF120">
    <property type="entry name" value="CYTOCHROME P450"/>
    <property type="match status" value="1"/>
</dbReference>
<dbReference type="GO" id="GO:0005506">
    <property type="term" value="F:iron ion binding"/>
    <property type="evidence" value="ECO:0007669"/>
    <property type="project" value="InterPro"/>
</dbReference>
<keyword evidence="3 8" id="KW-0349">Heme</keyword>
<dbReference type="PRINTS" id="PR00385">
    <property type="entry name" value="P450"/>
</dbReference>
<comment type="cofactor">
    <cofactor evidence="1 8">
        <name>heme</name>
        <dbReference type="ChEBI" id="CHEBI:30413"/>
    </cofactor>
</comment>
<dbReference type="Gene3D" id="1.10.630.10">
    <property type="entry name" value="Cytochrome P450"/>
    <property type="match status" value="1"/>
</dbReference>
<dbReference type="GO" id="GO:0004497">
    <property type="term" value="F:monooxygenase activity"/>
    <property type="evidence" value="ECO:0007669"/>
    <property type="project" value="UniProtKB-KW"/>
</dbReference>
<feature type="binding site" description="axial binding residue" evidence="8">
    <location>
        <position position="461"/>
    </location>
    <ligand>
        <name>heme</name>
        <dbReference type="ChEBI" id="CHEBI:30413"/>
    </ligand>
    <ligandPart>
        <name>Fe</name>
        <dbReference type="ChEBI" id="CHEBI:18248"/>
    </ligandPart>
</feature>
<dbReference type="SUPFAM" id="SSF48264">
    <property type="entry name" value="Cytochrome P450"/>
    <property type="match status" value="1"/>
</dbReference>
<protein>
    <recommendedName>
        <fullName evidence="12">Cytochrome P450</fullName>
    </recommendedName>
</protein>
<keyword evidence="7 9" id="KW-0503">Monooxygenase</keyword>
<evidence type="ECO:0000256" key="5">
    <source>
        <dbReference type="ARBA" id="ARBA00023002"/>
    </source>
</evidence>
<dbReference type="InterPro" id="IPR050479">
    <property type="entry name" value="CYP11_CYP27_families"/>
</dbReference>
<dbReference type="CDD" id="cd11054">
    <property type="entry name" value="CYP24A1-like"/>
    <property type="match status" value="1"/>
</dbReference>
<dbReference type="InterPro" id="IPR001128">
    <property type="entry name" value="Cyt_P450"/>
</dbReference>
<dbReference type="Proteomes" id="UP000324832">
    <property type="component" value="Unassembled WGS sequence"/>
</dbReference>
<keyword evidence="4 8" id="KW-0479">Metal-binding</keyword>
<evidence type="ECO:0000313" key="11">
    <source>
        <dbReference type="Proteomes" id="UP000324832"/>
    </source>
</evidence>
<dbReference type="EMBL" id="FZQP02006840">
    <property type="protein sequence ID" value="VVD04206.1"/>
    <property type="molecule type" value="Genomic_DNA"/>
</dbReference>
<sequence length="515" mass="59487">MQSIKRLPWILQRTDQNIIFSLKALVSTTTSPKNVQLKEWNDIPGPSSLPVIGQILHFIPGDRFVPGDLYKPTEMTMNDVLYNKYGPIVRIGGFFGLPKMVYIYNADMVEYILRSEDQLPNRPVFQSIEYYRKHYKKNKHRSTTGTGLVTDQGELWKATRSTVNPIMMNPKTIKLYSNTFDEVTEDFITRLRSIRRTDNMFDNFRFEINLWALESVSAVILGTRLNCFNTDIPDDSPIKRLVKSVHDVFYMSEELDLKPGLWRFISTPMFKKAMNIYEEQSNLIRYFMKNSIENLKTQPPKANEEKGVLEKLLEIDENVAINIGRDSLFAGIDTTANVLISALHFLATNQEKQNKLREELKSSEDNNLYLKACIKESLRLLPAVAANIRKASRDYNIMGYKLPKDMIMVVNHQTLCHLEENYPKAKEFIPERWIVGKSDPLHYGNAHKFAYSPFGFGTRSCVGRRIAQVEMEVFLSKIIQNFHIEWNGSPPILKTSVVNYFPGNLNFVLRDIAEK</sequence>
<dbReference type="PRINTS" id="PR00463">
    <property type="entry name" value="EP450I"/>
</dbReference>
<dbReference type="GO" id="GO:0020037">
    <property type="term" value="F:heme binding"/>
    <property type="evidence" value="ECO:0007669"/>
    <property type="project" value="InterPro"/>
</dbReference>
<evidence type="ECO:0000256" key="1">
    <source>
        <dbReference type="ARBA" id="ARBA00001971"/>
    </source>
</evidence>
<gene>
    <name evidence="10" type="ORF">LSINAPIS_LOCUS14016</name>
</gene>
<dbReference type="InterPro" id="IPR036396">
    <property type="entry name" value="Cyt_P450_sf"/>
</dbReference>
<organism evidence="10 11">
    <name type="scientific">Leptidea sinapis</name>
    <dbReference type="NCBI Taxonomy" id="189913"/>
    <lineage>
        <taxon>Eukaryota</taxon>
        <taxon>Metazoa</taxon>
        <taxon>Ecdysozoa</taxon>
        <taxon>Arthropoda</taxon>
        <taxon>Hexapoda</taxon>
        <taxon>Insecta</taxon>
        <taxon>Pterygota</taxon>
        <taxon>Neoptera</taxon>
        <taxon>Endopterygota</taxon>
        <taxon>Lepidoptera</taxon>
        <taxon>Glossata</taxon>
        <taxon>Ditrysia</taxon>
        <taxon>Papilionoidea</taxon>
        <taxon>Pieridae</taxon>
        <taxon>Dismorphiinae</taxon>
        <taxon>Leptidea</taxon>
    </lineage>
</organism>
<keyword evidence="5 9" id="KW-0560">Oxidoreductase</keyword>
<evidence type="ECO:0000256" key="2">
    <source>
        <dbReference type="ARBA" id="ARBA00010617"/>
    </source>
</evidence>
<name>A0A5E4R0J6_9NEOP</name>
<reference evidence="10 11" key="1">
    <citation type="submission" date="2017-07" db="EMBL/GenBank/DDBJ databases">
        <authorList>
            <person name="Talla V."/>
            <person name="Backstrom N."/>
        </authorList>
    </citation>
    <scope>NUCLEOTIDE SEQUENCE [LARGE SCALE GENOMIC DNA]</scope>
</reference>
<evidence type="ECO:0000313" key="10">
    <source>
        <dbReference type="EMBL" id="VVD04206.1"/>
    </source>
</evidence>
<keyword evidence="11" id="KW-1185">Reference proteome</keyword>
<evidence type="ECO:0000256" key="4">
    <source>
        <dbReference type="ARBA" id="ARBA00022723"/>
    </source>
</evidence>
<evidence type="ECO:0000256" key="6">
    <source>
        <dbReference type="ARBA" id="ARBA00023004"/>
    </source>
</evidence>
<keyword evidence="6 8" id="KW-0408">Iron</keyword>
<evidence type="ECO:0000256" key="7">
    <source>
        <dbReference type="ARBA" id="ARBA00023033"/>
    </source>
</evidence>
<evidence type="ECO:0000256" key="3">
    <source>
        <dbReference type="ARBA" id="ARBA00022617"/>
    </source>
</evidence>
<comment type="similarity">
    <text evidence="2 9">Belongs to the cytochrome P450 family.</text>
</comment>
<dbReference type="InterPro" id="IPR002401">
    <property type="entry name" value="Cyt_P450_E_grp-I"/>
</dbReference>